<keyword evidence="3 10" id="KW-0813">Transport</keyword>
<protein>
    <recommendedName>
        <fullName evidence="10">ATP synthase subunit g</fullName>
        <shortName evidence="10">ATPase subunit g</shortName>
    </recommendedName>
</protein>
<sequence length="103" mass="11393">MSKAITSLVSKAPTLAKGFLDSSRPKLNTFLKYARVELAPPKPSEFPQVVQGFNKLMNSARTGSWKNIPVREAWLNTLIALEISFCFFIGECIGKGTIIAYQV</sequence>
<accession>A0ABM1BQB1</accession>
<keyword evidence="6 10" id="KW-0406">Ion transport</keyword>
<gene>
    <name evidence="12" type="primary">LOC106470584</name>
</gene>
<evidence type="ECO:0000256" key="2">
    <source>
        <dbReference type="ARBA" id="ARBA00005699"/>
    </source>
</evidence>
<keyword evidence="9 10" id="KW-0066">ATP synthesis</keyword>
<evidence type="ECO:0000313" key="12">
    <source>
        <dbReference type="RefSeq" id="XP_013786602.1"/>
    </source>
</evidence>
<evidence type="ECO:0000256" key="9">
    <source>
        <dbReference type="ARBA" id="ARBA00023310"/>
    </source>
</evidence>
<keyword evidence="5 10" id="KW-0375">Hydrogen ion transport</keyword>
<dbReference type="InterPro" id="IPR016702">
    <property type="entry name" value="ATP5MG_metazoa"/>
</dbReference>
<dbReference type="InterPro" id="IPR006808">
    <property type="entry name" value="ATP_synth_F0_gsu_mt"/>
</dbReference>
<dbReference type="GeneID" id="106470584"/>
<comment type="subcellular location">
    <subcellularLocation>
        <location evidence="1">Mitochondrion membrane</location>
    </subcellularLocation>
</comment>
<evidence type="ECO:0000256" key="10">
    <source>
        <dbReference type="PIRNR" id="PIRNR017835"/>
    </source>
</evidence>
<evidence type="ECO:0000256" key="7">
    <source>
        <dbReference type="ARBA" id="ARBA00023128"/>
    </source>
</evidence>
<dbReference type="Proteomes" id="UP000694941">
    <property type="component" value="Unplaced"/>
</dbReference>
<name>A0ABM1BQB1_LIMPO</name>
<comment type="similarity">
    <text evidence="2 10">Belongs to the ATPase g subunit family.</text>
</comment>
<dbReference type="PIRSF" id="PIRSF017835">
    <property type="entry name" value="ATP-synth_g_mitoch_animal"/>
    <property type="match status" value="1"/>
</dbReference>
<evidence type="ECO:0000256" key="4">
    <source>
        <dbReference type="ARBA" id="ARBA00022547"/>
    </source>
</evidence>
<dbReference type="RefSeq" id="XP_013786602.1">
    <property type="nucleotide sequence ID" value="XM_013931148.2"/>
</dbReference>
<evidence type="ECO:0000256" key="5">
    <source>
        <dbReference type="ARBA" id="ARBA00022781"/>
    </source>
</evidence>
<evidence type="ECO:0000313" key="11">
    <source>
        <dbReference type="Proteomes" id="UP000694941"/>
    </source>
</evidence>
<evidence type="ECO:0000256" key="8">
    <source>
        <dbReference type="ARBA" id="ARBA00023136"/>
    </source>
</evidence>
<dbReference type="Pfam" id="PF04718">
    <property type="entry name" value="ATP-synt_G"/>
    <property type="match status" value="1"/>
</dbReference>
<evidence type="ECO:0000256" key="3">
    <source>
        <dbReference type="ARBA" id="ARBA00022448"/>
    </source>
</evidence>
<keyword evidence="11" id="KW-1185">Reference proteome</keyword>
<keyword evidence="7 10" id="KW-0496">Mitochondrion</keyword>
<evidence type="ECO:0000256" key="1">
    <source>
        <dbReference type="ARBA" id="ARBA00004325"/>
    </source>
</evidence>
<proteinExistence type="inferred from homology"/>
<keyword evidence="8 10" id="KW-0472">Membrane</keyword>
<keyword evidence="4 10" id="KW-0138">CF(0)</keyword>
<evidence type="ECO:0000256" key="6">
    <source>
        <dbReference type="ARBA" id="ARBA00023065"/>
    </source>
</evidence>
<organism evidence="11 12">
    <name type="scientific">Limulus polyphemus</name>
    <name type="common">Atlantic horseshoe crab</name>
    <dbReference type="NCBI Taxonomy" id="6850"/>
    <lineage>
        <taxon>Eukaryota</taxon>
        <taxon>Metazoa</taxon>
        <taxon>Ecdysozoa</taxon>
        <taxon>Arthropoda</taxon>
        <taxon>Chelicerata</taxon>
        <taxon>Merostomata</taxon>
        <taxon>Xiphosura</taxon>
        <taxon>Limulidae</taxon>
        <taxon>Limulus</taxon>
    </lineage>
</organism>
<dbReference type="PANTHER" id="PTHR12386">
    <property type="entry name" value="ATP SYNTHASE SUBUNIT"/>
    <property type="match status" value="1"/>
</dbReference>
<reference evidence="12" key="1">
    <citation type="submission" date="2025-08" db="UniProtKB">
        <authorList>
            <consortium name="RefSeq"/>
        </authorList>
    </citation>
    <scope>IDENTIFICATION</scope>
    <source>
        <tissue evidence="12">Muscle</tissue>
    </source>
</reference>